<keyword evidence="2" id="KW-0456">Lyase</keyword>
<dbReference type="PANTHER" id="PTHR43802:SF1">
    <property type="entry name" value="IP11341P-RELATED"/>
    <property type="match status" value="1"/>
</dbReference>
<dbReference type="CDD" id="cd06558">
    <property type="entry name" value="crotonase-like"/>
    <property type="match status" value="1"/>
</dbReference>
<organism evidence="4 5">
    <name type="scientific">Tectimicrobiota bacterium</name>
    <dbReference type="NCBI Taxonomy" id="2528274"/>
    <lineage>
        <taxon>Bacteria</taxon>
        <taxon>Pseudomonadati</taxon>
        <taxon>Nitrospinota/Tectimicrobiota group</taxon>
        <taxon>Candidatus Tectimicrobiota</taxon>
    </lineage>
</organism>
<dbReference type="InterPro" id="IPR001753">
    <property type="entry name" value="Enoyl-CoA_hydra/iso"/>
</dbReference>
<dbReference type="InterPro" id="IPR018376">
    <property type="entry name" value="Enoyl-CoA_hyd/isom_CS"/>
</dbReference>
<dbReference type="Proteomes" id="UP000772181">
    <property type="component" value="Unassembled WGS sequence"/>
</dbReference>
<dbReference type="FunFam" id="1.10.12.10:FF:000001">
    <property type="entry name" value="Probable enoyl-CoA hydratase, mitochondrial"/>
    <property type="match status" value="1"/>
</dbReference>
<evidence type="ECO:0000256" key="2">
    <source>
        <dbReference type="ARBA" id="ARBA00023239"/>
    </source>
</evidence>
<protein>
    <submittedName>
        <fullName evidence="4">Enoyl-CoA hydratase</fullName>
    </submittedName>
</protein>
<evidence type="ECO:0000313" key="4">
    <source>
        <dbReference type="EMBL" id="MBI4596244.1"/>
    </source>
</evidence>
<name>A0A933GP21_UNCTE</name>
<dbReference type="Pfam" id="PF00378">
    <property type="entry name" value="ECH_1"/>
    <property type="match status" value="1"/>
</dbReference>
<comment type="similarity">
    <text evidence="1 3">Belongs to the enoyl-CoA hydratase/isomerase family.</text>
</comment>
<evidence type="ECO:0000313" key="5">
    <source>
        <dbReference type="Proteomes" id="UP000772181"/>
    </source>
</evidence>
<dbReference type="GO" id="GO:0016836">
    <property type="term" value="F:hydro-lyase activity"/>
    <property type="evidence" value="ECO:0007669"/>
    <property type="project" value="UniProtKB-ARBA"/>
</dbReference>
<proteinExistence type="inferred from homology"/>
<dbReference type="Gene3D" id="1.10.12.10">
    <property type="entry name" value="Lyase 2-enoyl-coa Hydratase, Chain A, domain 2"/>
    <property type="match status" value="1"/>
</dbReference>
<dbReference type="PROSITE" id="PS00166">
    <property type="entry name" value="ENOYL_COA_HYDRATASE"/>
    <property type="match status" value="1"/>
</dbReference>
<comment type="caution">
    <text evidence="4">The sequence shown here is derived from an EMBL/GenBank/DDBJ whole genome shotgun (WGS) entry which is preliminary data.</text>
</comment>
<sequence>MDYECILVEKENRVTTITLNRPEKLNALTMTMRWEILRATQEAAKDPDTNVLVFTGAGKGFCSGGDVEDMAAKKFDSPLADPALKVKSPQDLGNLIVILIRQMSKPVIASVNGVAAGGGCNLALACDIRIGSEKARFGQVFVRRGLHPDWGGTFFLPHLVGTAKACELIFTGDVIDAVESEKIGLLNKLVPQEKLAETTREFALKLAKGASIPMGLAKRAIYKAMQTDLSSILEYELYAQRMCTESEDYHEGLKSFLEKREPNFKGK</sequence>
<gene>
    <name evidence="4" type="ORF">HY730_07720</name>
</gene>
<dbReference type="InterPro" id="IPR014748">
    <property type="entry name" value="Enoyl-CoA_hydra_C"/>
</dbReference>
<accession>A0A933GP21</accession>
<dbReference type="AlphaFoldDB" id="A0A933GP21"/>
<dbReference type="SUPFAM" id="SSF52096">
    <property type="entry name" value="ClpP/crotonase"/>
    <property type="match status" value="1"/>
</dbReference>
<dbReference type="Gene3D" id="3.90.226.10">
    <property type="entry name" value="2-enoyl-CoA Hydratase, Chain A, domain 1"/>
    <property type="match status" value="1"/>
</dbReference>
<dbReference type="EMBL" id="JACQWF010000341">
    <property type="protein sequence ID" value="MBI4596244.1"/>
    <property type="molecule type" value="Genomic_DNA"/>
</dbReference>
<dbReference type="PANTHER" id="PTHR43802">
    <property type="entry name" value="ENOYL-COA HYDRATASE"/>
    <property type="match status" value="1"/>
</dbReference>
<reference evidence="4" key="1">
    <citation type="submission" date="2020-07" db="EMBL/GenBank/DDBJ databases">
        <title>Huge and variable diversity of episymbiotic CPR bacteria and DPANN archaea in groundwater ecosystems.</title>
        <authorList>
            <person name="He C.Y."/>
            <person name="Keren R."/>
            <person name="Whittaker M."/>
            <person name="Farag I.F."/>
            <person name="Doudna J."/>
            <person name="Cate J.H.D."/>
            <person name="Banfield J.F."/>
        </authorList>
    </citation>
    <scope>NUCLEOTIDE SEQUENCE</scope>
    <source>
        <strain evidence="4">NC_groundwater_1482_Ag_S-0.65um_47_24</strain>
    </source>
</reference>
<evidence type="ECO:0000256" key="3">
    <source>
        <dbReference type="RuleBase" id="RU003707"/>
    </source>
</evidence>
<dbReference type="InterPro" id="IPR029045">
    <property type="entry name" value="ClpP/crotonase-like_dom_sf"/>
</dbReference>
<evidence type="ECO:0000256" key="1">
    <source>
        <dbReference type="ARBA" id="ARBA00005254"/>
    </source>
</evidence>